<feature type="region of interest" description="Disordered" evidence="1">
    <location>
        <begin position="102"/>
        <end position="123"/>
    </location>
</feature>
<comment type="caution">
    <text evidence="2">The sequence shown here is derived from an EMBL/GenBank/DDBJ whole genome shotgun (WGS) entry which is preliminary data.</text>
</comment>
<protein>
    <submittedName>
        <fullName evidence="2">Uncharacterized protein</fullName>
    </submittedName>
</protein>
<dbReference type="Proteomes" id="UP001516023">
    <property type="component" value="Unassembled WGS sequence"/>
</dbReference>
<reference evidence="2 3" key="1">
    <citation type="journal article" date="2020" name="G3 (Bethesda)">
        <title>Improved Reference Genome for Cyclotella cryptica CCMP332, a Model for Cell Wall Morphogenesis, Salinity Adaptation, and Lipid Production in Diatoms (Bacillariophyta).</title>
        <authorList>
            <person name="Roberts W.R."/>
            <person name="Downey K.M."/>
            <person name="Ruck E.C."/>
            <person name="Traller J.C."/>
            <person name="Alverson A.J."/>
        </authorList>
    </citation>
    <scope>NUCLEOTIDE SEQUENCE [LARGE SCALE GENOMIC DNA]</scope>
    <source>
        <strain evidence="2 3">CCMP332</strain>
    </source>
</reference>
<evidence type="ECO:0000313" key="2">
    <source>
        <dbReference type="EMBL" id="KAL3783554.1"/>
    </source>
</evidence>
<accession>A0ABD3P7E5</accession>
<sequence>MAISSKHLRAPVELLLGSVAMIQAVGNAFRAMYKRDMLQFVVSSPPQIRERRSVMDVYNMLGPTYFHRAYCMSLQSFHHLHLILLQHIVLAREKMSLYQKKGKRAGGNYTDPPVHNGEVSSTV</sequence>
<gene>
    <name evidence="2" type="ORF">HJC23_008185</name>
</gene>
<name>A0ABD3P7E5_9STRA</name>
<proteinExistence type="predicted"/>
<evidence type="ECO:0000313" key="3">
    <source>
        <dbReference type="Proteomes" id="UP001516023"/>
    </source>
</evidence>
<evidence type="ECO:0000256" key="1">
    <source>
        <dbReference type="SAM" id="MobiDB-lite"/>
    </source>
</evidence>
<dbReference type="AlphaFoldDB" id="A0ABD3P7E5"/>
<keyword evidence="3" id="KW-1185">Reference proteome</keyword>
<organism evidence="2 3">
    <name type="scientific">Cyclotella cryptica</name>
    <dbReference type="NCBI Taxonomy" id="29204"/>
    <lineage>
        <taxon>Eukaryota</taxon>
        <taxon>Sar</taxon>
        <taxon>Stramenopiles</taxon>
        <taxon>Ochrophyta</taxon>
        <taxon>Bacillariophyta</taxon>
        <taxon>Coscinodiscophyceae</taxon>
        <taxon>Thalassiosirophycidae</taxon>
        <taxon>Stephanodiscales</taxon>
        <taxon>Stephanodiscaceae</taxon>
        <taxon>Cyclotella</taxon>
    </lineage>
</organism>
<dbReference type="EMBL" id="JABMIG020000257">
    <property type="protein sequence ID" value="KAL3783554.1"/>
    <property type="molecule type" value="Genomic_DNA"/>
</dbReference>